<gene>
    <name evidence="10" type="primary">rnfB</name>
    <name evidence="14" type="ORF">CPZ25_005400</name>
</gene>
<feature type="domain" description="4Fe-4S ferredoxin-type" evidence="12">
    <location>
        <begin position="163"/>
        <end position="192"/>
    </location>
</feature>
<keyword evidence="2 10" id="KW-0004">4Fe-4S</keyword>
<keyword evidence="4 10" id="KW-0677">Repeat</keyword>
<feature type="domain" description="4Fe-4S" evidence="13">
    <location>
        <begin position="33"/>
        <end position="92"/>
    </location>
</feature>
<dbReference type="RefSeq" id="WP_096919614.1">
    <property type="nucleotide sequence ID" value="NZ_CP029487.1"/>
</dbReference>
<dbReference type="GO" id="GO:0022900">
    <property type="term" value="P:electron transport chain"/>
    <property type="evidence" value="ECO:0007669"/>
    <property type="project" value="UniProtKB-UniRule"/>
</dbReference>
<dbReference type="GO" id="GO:0051539">
    <property type="term" value="F:4 iron, 4 sulfur cluster binding"/>
    <property type="evidence" value="ECO:0007669"/>
    <property type="project" value="UniProtKB-UniRule"/>
</dbReference>
<feature type="region of interest" description="Hydrophobic" evidence="10">
    <location>
        <begin position="1"/>
        <end position="27"/>
    </location>
</feature>
<feature type="binding site" evidence="10">
    <location>
        <position position="172"/>
    </location>
    <ligand>
        <name>[4Fe-4S] cluster</name>
        <dbReference type="ChEBI" id="CHEBI:49883"/>
        <label>3</label>
    </ligand>
</feature>
<feature type="binding site" evidence="10">
    <location>
        <position position="148"/>
    </location>
    <ligand>
        <name>[4Fe-4S] cluster</name>
        <dbReference type="ChEBI" id="CHEBI:49883"/>
        <label>2</label>
    </ligand>
</feature>
<dbReference type="PROSITE" id="PS51379">
    <property type="entry name" value="4FE4S_FER_2"/>
    <property type="match status" value="3"/>
</dbReference>
<evidence type="ECO:0000259" key="12">
    <source>
        <dbReference type="PROSITE" id="PS51379"/>
    </source>
</evidence>
<dbReference type="SUPFAM" id="SSF54862">
    <property type="entry name" value="4Fe-4S ferredoxins"/>
    <property type="match status" value="1"/>
</dbReference>
<keyword evidence="3 10" id="KW-0479">Metal-binding</keyword>
<dbReference type="Gene3D" id="1.10.15.40">
    <property type="entry name" value="Electron transport complex subunit B, putative Fe-S cluster"/>
    <property type="match status" value="1"/>
</dbReference>
<evidence type="ECO:0000256" key="7">
    <source>
        <dbReference type="ARBA" id="ARBA00023004"/>
    </source>
</evidence>
<feature type="binding site" evidence="10">
    <location>
        <position position="178"/>
    </location>
    <ligand>
        <name>[4Fe-4S] cluster</name>
        <dbReference type="ChEBI" id="CHEBI:49883"/>
        <label>3</label>
    </ligand>
</feature>
<evidence type="ECO:0000256" key="2">
    <source>
        <dbReference type="ARBA" id="ARBA00022485"/>
    </source>
</evidence>
<dbReference type="InterPro" id="IPR017900">
    <property type="entry name" value="4Fe4S_Fe_S_CS"/>
</dbReference>
<evidence type="ECO:0000256" key="6">
    <source>
        <dbReference type="ARBA" id="ARBA00022982"/>
    </source>
</evidence>
<dbReference type="InterPro" id="IPR010207">
    <property type="entry name" value="Elect_transpt_cplx_RnfB/RsxB"/>
</dbReference>
<feature type="binding site" evidence="10">
    <location>
        <position position="152"/>
    </location>
    <ligand>
        <name>[4Fe-4S] cluster</name>
        <dbReference type="ChEBI" id="CHEBI:49883"/>
        <label>3</label>
    </ligand>
</feature>
<feature type="binding site" evidence="10">
    <location>
        <position position="50"/>
    </location>
    <ligand>
        <name>[4Fe-4S] cluster</name>
        <dbReference type="ChEBI" id="CHEBI:49883"/>
        <label>1</label>
    </ligand>
</feature>
<comment type="caution">
    <text evidence="10">Lacks conserved residue(s) required for the propagation of feature annotation.</text>
</comment>
<dbReference type="PANTHER" id="PTHR43560:SF1">
    <property type="entry name" value="ION-TRANSLOCATING OXIDOREDUCTASE COMPLEX SUBUNIT B"/>
    <property type="match status" value="1"/>
</dbReference>
<dbReference type="EMBL" id="CP029487">
    <property type="protein sequence ID" value="QCT70786.1"/>
    <property type="molecule type" value="Genomic_DNA"/>
</dbReference>
<feature type="binding site" evidence="10">
    <location>
        <position position="175"/>
    </location>
    <ligand>
        <name>[4Fe-4S] cluster</name>
        <dbReference type="ChEBI" id="CHEBI:49883"/>
        <label>3</label>
    </ligand>
</feature>
<dbReference type="PROSITE" id="PS51656">
    <property type="entry name" value="4FE4S"/>
    <property type="match status" value="1"/>
</dbReference>
<dbReference type="AlphaFoldDB" id="A0A4V1GLS3"/>
<sequence length="347" mass="36642">MLMELLIPVGILGAMGLIFGAGLAIASKVFEVKTDERVPLVRDALPGANCGGCGFPGCDALAVAIVNGEAAVNACPVGGAATAMAIGEIMGESIGSSEPMVACIHCNGDCTHSPNRADYYGIQDCRQAMIASGGVKTCRHGCMGLGTCVSACMFGALSIGDNGLPEVDVDKCTACGKCRDACPKGIIDLIPADQLVHVDCRNTDKGKLVRAVCDIGCIACKACVKVCPVEAITVENNLASIDYDKCTQCQACFEKCPTGAITLEQRIVIGDETTVIELEPEKDLDEEMEAIMQVDAEPAEEFVEVSGEIEVLETRENMEEPEKTVDPAEEHPEDEKDKVEFKISDLK</sequence>
<keyword evidence="15" id="KW-1185">Reference proteome</keyword>
<reference evidence="14 15" key="1">
    <citation type="submission" date="2018-05" db="EMBL/GenBank/DDBJ databases">
        <title>Genome comparison of Eubacterium sp.</title>
        <authorList>
            <person name="Feng Y."/>
            <person name="Sanchez-Andrea I."/>
            <person name="Stams A.J.M."/>
            <person name="De Vos W.M."/>
        </authorList>
    </citation>
    <scope>NUCLEOTIDE SEQUENCE [LARGE SCALE GENOMIC DNA]</scope>
    <source>
        <strain evidence="14 15">YI</strain>
    </source>
</reference>
<feature type="binding site" evidence="10">
    <location>
        <position position="53"/>
    </location>
    <ligand>
        <name>[4Fe-4S] cluster</name>
        <dbReference type="ChEBI" id="CHEBI:49883"/>
        <label>1</label>
    </ligand>
</feature>
<dbReference type="Gene3D" id="3.30.70.20">
    <property type="match status" value="2"/>
</dbReference>
<comment type="function">
    <text evidence="10">Part of a membrane-bound complex that couples electron transfer with translocation of ions across the membrane.</text>
</comment>
<keyword evidence="1 10" id="KW-0813">Transport</keyword>
<dbReference type="Proteomes" id="UP000218387">
    <property type="component" value="Chromosome"/>
</dbReference>
<dbReference type="KEGG" id="emt:CPZ25_005400"/>
<dbReference type="HAMAP" id="MF_00463">
    <property type="entry name" value="RsxB_RnfB"/>
    <property type="match status" value="1"/>
</dbReference>
<feature type="binding site" evidence="10">
    <location>
        <position position="75"/>
    </location>
    <ligand>
        <name>[4Fe-4S] cluster</name>
        <dbReference type="ChEBI" id="CHEBI:49883"/>
        <label>1</label>
    </ligand>
</feature>
<proteinExistence type="inferred from homology"/>
<dbReference type="GO" id="GO:0009055">
    <property type="term" value="F:electron transfer activity"/>
    <property type="evidence" value="ECO:0007669"/>
    <property type="project" value="InterPro"/>
</dbReference>
<name>A0A4V1GLS3_EUBML</name>
<evidence type="ECO:0000256" key="8">
    <source>
        <dbReference type="ARBA" id="ARBA00023014"/>
    </source>
</evidence>
<evidence type="ECO:0000313" key="14">
    <source>
        <dbReference type="EMBL" id="QCT70786.1"/>
    </source>
</evidence>
<feature type="binding site" evidence="10">
    <location>
        <position position="142"/>
    </location>
    <ligand>
        <name>[4Fe-4S] cluster</name>
        <dbReference type="ChEBI" id="CHEBI:49883"/>
        <label>2</label>
    </ligand>
</feature>
<protein>
    <recommendedName>
        <fullName evidence="10">Ion-translocating oxidoreductase complex subunit B</fullName>
        <ecNumber evidence="10">7.-.-.-</ecNumber>
    </recommendedName>
    <alternativeName>
        <fullName evidence="10">Rnf electron transport complex subunit B</fullName>
    </alternativeName>
</protein>
<feature type="binding site" evidence="10">
    <location>
        <position position="58"/>
    </location>
    <ligand>
        <name>[4Fe-4S] cluster</name>
        <dbReference type="ChEBI" id="CHEBI:49883"/>
        <label>1</label>
    </ligand>
</feature>
<keyword evidence="7 10" id="KW-0408">Iron</keyword>
<dbReference type="Pfam" id="PF04060">
    <property type="entry name" value="FeS"/>
    <property type="match status" value="1"/>
</dbReference>
<dbReference type="CDD" id="cd10549">
    <property type="entry name" value="MtMvhB_like"/>
    <property type="match status" value="1"/>
</dbReference>
<comment type="similarity">
    <text evidence="10">Belongs to the 4Fe4S bacterial-type ferredoxin family. RnfB subfamily.</text>
</comment>
<evidence type="ECO:0000259" key="13">
    <source>
        <dbReference type="PROSITE" id="PS51656"/>
    </source>
</evidence>
<feature type="region of interest" description="Disordered" evidence="11">
    <location>
        <begin position="314"/>
        <end position="347"/>
    </location>
</feature>
<evidence type="ECO:0000256" key="3">
    <source>
        <dbReference type="ARBA" id="ARBA00022723"/>
    </source>
</evidence>
<evidence type="ECO:0000256" key="1">
    <source>
        <dbReference type="ARBA" id="ARBA00022448"/>
    </source>
</evidence>
<evidence type="ECO:0000313" key="15">
    <source>
        <dbReference type="Proteomes" id="UP000218387"/>
    </source>
</evidence>
<evidence type="ECO:0000256" key="11">
    <source>
        <dbReference type="SAM" id="MobiDB-lite"/>
    </source>
</evidence>
<evidence type="ECO:0000256" key="10">
    <source>
        <dbReference type="HAMAP-Rule" id="MF_00463"/>
    </source>
</evidence>
<feature type="binding site" evidence="10">
    <location>
        <position position="138"/>
    </location>
    <ligand>
        <name>[4Fe-4S] cluster</name>
        <dbReference type="ChEBI" id="CHEBI:49883"/>
        <label>2</label>
    </ligand>
</feature>
<accession>A0A4V1GLS3</accession>
<dbReference type="Pfam" id="PF12838">
    <property type="entry name" value="Fer4_7"/>
    <property type="match status" value="1"/>
</dbReference>
<feature type="binding site" evidence="10">
    <location>
        <position position="182"/>
    </location>
    <ligand>
        <name>[4Fe-4S] cluster</name>
        <dbReference type="ChEBI" id="CHEBI:49883"/>
        <label>2</label>
    </ligand>
</feature>
<comment type="cofactor">
    <cofactor evidence="10">
        <name>[4Fe-4S] cluster</name>
        <dbReference type="ChEBI" id="CHEBI:49883"/>
    </cofactor>
    <text evidence="10">Binds 3 [4Fe-4S] clusters.</text>
</comment>
<keyword evidence="6 10" id="KW-0249">Electron transport</keyword>
<dbReference type="InterPro" id="IPR017896">
    <property type="entry name" value="4Fe4S_Fe-S-bd"/>
</dbReference>
<comment type="subcellular location">
    <subcellularLocation>
        <location evidence="10">Cell membrane</location>
    </subcellularLocation>
</comment>
<evidence type="ECO:0000256" key="4">
    <source>
        <dbReference type="ARBA" id="ARBA00022737"/>
    </source>
</evidence>
<dbReference type="InterPro" id="IPR007202">
    <property type="entry name" value="4Fe-4S_dom"/>
</dbReference>
<evidence type="ECO:0000256" key="9">
    <source>
        <dbReference type="ARBA" id="ARBA00023136"/>
    </source>
</evidence>
<dbReference type="NCBIfam" id="TIGR01944">
    <property type="entry name" value="rnfB"/>
    <property type="match status" value="1"/>
</dbReference>
<dbReference type="PANTHER" id="PTHR43560">
    <property type="entry name" value="ION-TRANSLOCATING OXIDOREDUCTASE COMPLEX SUBUNIT B"/>
    <property type="match status" value="1"/>
</dbReference>
<keyword evidence="9 10" id="KW-0472">Membrane</keyword>
<dbReference type="InterPro" id="IPR050395">
    <property type="entry name" value="4Fe4S_Ferredoxin_RnfB"/>
</dbReference>
<keyword evidence="8 10" id="KW-0411">Iron-sulfur</keyword>
<comment type="subunit">
    <text evidence="10">The complex is composed of six subunits: RnfA, RnfB, RnfC, RnfD, RnfE and RnfG.</text>
</comment>
<dbReference type="Pfam" id="PF00037">
    <property type="entry name" value="Fer4"/>
    <property type="match status" value="1"/>
</dbReference>
<dbReference type="EC" id="7.-.-.-" evidence="10"/>
<feature type="domain" description="4Fe-4S ferredoxin-type" evidence="12">
    <location>
        <begin position="209"/>
        <end position="236"/>
    </location>
</feature>
<organism evidence="14 15">
    <name type="scientific">Eubacterium maltosivorans</name>
    <dbReference type="NCBI Taxonomy" id="2041044"/>
    <lineage>
        <taxon>Bacteria</taxon>
        <taxon>Bacillati</taxon>
        <taxon>Bacillota</taxon>
        <taxon>Clostridia</taxon>
        <taxon>Eubacteriales</taxon>
        <taxon>Eubacteriaceae</taxon>
        <taxon>Eubacterium</taxon>
    </lineage>
</organism>
<evidence type="ECO:0000256" key="5">
    <source>
        <dbReference type="ARBA" id="ARBA00022967"/>
    </source>
</evidence>
<keyword evidence="10" id="KW-1003">Cell membrane</keyword>
<feature type="domain" description="4Fe-4S ferredoxin-type" evidence="12">
    <location>
        <begin position="237"/>
        <end position="266"/>
    </location>
</feature>
<dbReference type="GO" id="GO:0046872">
    <property type="term" value="F:metal ion binding"/>
    <property type="evidence" value="ECO:0007669"/>
    <property type="project" value="UniProtKB-KW"/>
</dbReference>
<dbReference type="PROSITE" id="PS00198">
    <property type="entry name" value="4FE4S_FER_1"/>
    <property type="match status" value="2"/>
</dbReference>
<keyword evidence="5 10" id="KW-1278">Translocase</keyword>
<dbReference type="GO" id="GO:0005886">
    <property type="term" value="C:plasma membrane"/>
    <property type="evidence" value="ECO:0007669"/>
    <property type="project" value="UniProtKB-SubCell"/>
</dbReference>